<accession>A0A392U319</accession>
<organism evidence="2 3">
    <name type="scientific">Trifolium medium</name>
    <dbReference type="NCBI Taxonomy" id="97028"/>
    <lineage>
        <taxon>Eukaryota</taxon>
        <taxon>Viridiplantae</taxon>
        <taxon>Streptophyta</taxon>
        <taxon>Embryophyta</taxon>
        <taxon>Tracheophyta</taxon>
        <taxon>Spermatophyta</taxon>
        <taxon>Magnoliopsida</taxon>
        <taxon>eudicotyledons</taxon>
        <taxon>Gunneridae</taxon>
        <taxon>Pentapetalae</taxon>
        <taxon>rosids</taxon>
        <taxon>fabids</taxon>
        <taxon>Fabales</taxon>
        <taxon>Fabaceae</taxon>
        <taxon>Papilionoideae</taxon>
        <taxon>50 kb inversion clade</taxon>
        <taxon>NPAAA clade</taxon>
        <taxon>Hologalegina</taxon>
        <taxon>IRL clade</taxon>
        <taxon>Trifolieae</taxon>
        <taxon>Trifolium</taxon>
    </lineage>
</organism>
<protein>
    <submittedName>
        <fullName evidence="2">Uncharacterized protein</fullName>
    </submittedName>
</protein>
<sequence>MNPTMVSTTPNPPEDSSTAPSSPFITNSPDMAQSSTEPTNLTQYPPPTSQSSPQLSAPPPQTIV</sequence>
<dbReference type="Proteomes" id="UP000265520">
    <property type="component" value="Unassembled WGS sequence"/>
</dbReference>
<evidence type="ECO:0000313" key="2">
    <source>
        <dbReference type="EMBL" id="MCI67819.1"/>
    </source>
</evidence>
<dbReference type="AlphaFoldDB" id="A0A392U319"/>
<dbReference type="EMBL" id="LXQA010724300">
    <property type="protein sequence ID" value="MCI67819.1"/>
    <property type="molecule type" value="Genomic_DNA"/>
</dbReference>
<feature type="compositionally biased region" description="Polar residues" evidence="1">
    <location>
        <begin position="1"/>
        <end position="41"/>
    </location>
</feature>
<evidence type="ECO:0000256" key="1">
    <source>
        <dbReference type="SAM" id="MobiDB-lite"/>
    </source>
</evidence>
<comment type="caution">
    <text evidence="2">The sequence shown here is derived from an EMBL/GenBank/DDBJ whole genome shotgun (WGS) entry which is preliminary data.</text>
</comment>
<keyword evidence="3" id="KW-1185">Reference proteome</keyword>
<name>A0A392U319_9FABA</name>
<reference evidence="2 3" key="1">
    <citation type="journal article" date="2018" name="Front. Plant Sci.">
        <title>Red Clover (Trifolium pratense) and Zigzag Clover (T. medium) - A Picture of Genomic Similarities and Differences.</title>
        <authorList>
            <person name="Dluhosova J."/>
            <person name="Istvanek J."/>
            <person name="Nedelnik J."/>
            <person name="Repkova J."/>
        </authorList>
    </citation>
    <scope>NUCLEOTIDE SEQUENCE [LARGE SCALE GENOMIC DNA]</scope>
    <source>
        <strain evidence="3">cv. 10/8</strain>
        <tissue evidence="2">Leaf</tissue>
    </source>
</reference>
<evidence type="ECO:0000313" key="3">
    <source>
        <dbReference type="Proteomes" id="UP000265520"/>
    </source>
</evidence>
<feature type="region of interest" description="Disordered" evidence="1">
    <location>
        <begin position="1"/>
        <end position="64"/>
    </location>
</feature>
<proteinExistence type="predicted"/>
<feature type="non-terminal residue" evidence="2">
    <location>
        <position position="64"/>
    </location>
</feature>